<accession>A0A6H5FUB2</accession>
<organism evidence="1 2">
    <name type="scientific">Nesidiocoris tenuis</name>
    <dbReference type="NCBI Taxonomy" id="355587"/>
    <lineage>
        <taxon>Eukaryota</taxon>
        <taxon>Metazoa</taxon>
        <taxon>Ecdysozoa</taxon>
        <taxon>Arthropoda</taxon>
        <taxon>Hexapoda</taxon>
        <taxon>Insecta</taxon>
        <taxon>Pterygota</taxon>
        <taxon>Neoptera</taxon>
        <taxon>Paraneoptera</taxon>
        <taxon>Hemiptera</taxon>
        <taxon>Heteroptera</taxon>
        <taxon>Panheteroptera</taxon>
        <taxon>Cimicomorpha</taxon>
        <taxon>Miridae</taxon>
        <taxon>Dicyphina</taxon>
        <taxon>Nesidiocoris</taxon>
    </lineage>
</organism>
<dbReference type="EMBL" id="CADCXU010000167">
    <property type="protein sequence ID" value="CAA9993116.1"/>
    <property type="molecule type" value="Genomic_DNA"/>
</dbReference>
<protein>
    <submittedName>
        <fullName evidence="1">Uncharacterized protein</fullName>
    </submittedName>
</protein>
<name>A0A6H5FUB2_9HEMI</name>
<evidence type="ECO:0000313" key="1">
    <source>
        <dbReference type="EMBL" id="CAA9993116.1"/>
    </source>
</evidence>
<sequence>METIKRQSEVVILDYRQGRGKSWCSSHFLVGMALKMLIFDAEETELHYDFVTVEKKIPFRLHRFQDLHSPRLQSRVLFFLEMTPTELVTVLQEACKICQFANPSGCDLTIFGRCNETFVSRMLLTRAEFRAPAATRSAKGAQIDIDHQTMLHWTMRYLGCNSSSKSTRFWFQKLLIVMKRCLSSRKERKNLK</sequence>
<evidence type="ECO:0000313" key="2">
    <source>
        <dbReference type="Proteomes" id="UP000479000"/>
    </source>
</evidence>
<reference evidence="1 2" key="1">
    <citation type="submission" date="2020-02" db="EMBL/GenBank/DDBJ databases">
        <authorList>
            <person name="Ferguson B K."/>
        </authorList>
    </citation>
    <scope>NUCLEOTIDE SEQUENCE [LARGE SCALE GENOMIC DNA]</scope>
</reference>
<proteinExistence type="predicted"/>
<keyword evidence="2" id="KW-1185">Reference proteome</keyword>
<dbReference type="Proteomes" id="UP000479000">
    <property type="component" value="Unassembled WGS sequence"/>
</dbReference>
<gene>
    <name evidence="1" type="ORF">NTEN_LOCUS103</name>
</gene>
<dbReference type="AlphaFoldDB" id="A0A6H5FUB2"/>